<dbReference type="EMBL" id="BLAD01000081">
    <property type="protein sequence ID" value="GES04388.1"/>
    <property type="molecule type" value="Genomic_DNA"/>
</dbReference>
<dbReference type="InterPro" id="IPR046214">
    <property type="entry name" value="DUF6247"/>
</dbReference>
<protein>
    <submittedName>
        <fullName evidence="1">Uncharacterized protein</fullName>
    </submittedName>
</protein>
<reference evidence="1 2" key="1">
    <citation type="submission" date="2019-10" db="EMBL/GenBank/DDBJ databases">
        <title>Whole genome shotgun sequence of Acrocarpospora corrugata NBRC 13972.</title>
        <authorList>
            <person name="Ichikawa N."/>
            <person name="Kimura A."/>
            <person name="Kitahashi Y."/>
            <person name="Komaki H."/>
            <person name="Oguchi A."/>
        </authorList>
    </citation>
    <scope>NUCLEOTIDE SEQUENCE [LARGE SCALE GENOMIC DNA]</scope>
    <source>
        <strain evidence="1 2">NBRC 13972</strain>
    </source>
</reference>
<name>A0A5M3WD82_9ACTN</name>
<comment type="caution">
    <text evidence="1">The sequence shown here is derived from an EMBL/GenBank/DDBJ whole genome shotgun (WGS) entry which is preliminary data.</text>
</comment>
<keyword evidence="2" id="KW-1185">Reference proteome</keyword>
<dbReference type="RefSeq" id="WP_308805700.1">
    <property type="nucleotide sequence ID" value="NZ_BAAABN010000024.1"/>
</dbReference>
<dbReference type="Proteomes" id="UP000334990">
    <property type="component" value="Unassembled WGS sequence"/>
</dbReference>
<sequence length="130" mass="14446">MSDSPSGGDTKPGWGGYLETMSAERAESVGHEVSDASRVVLPKNLRTIRDALLPEDVGDFDREFRHLMAEATESLDLGPLTEFSERWSRWAQLSADPVAHRKMLDQVRRLNQGEDVPALSRAEVEARLGL</sequence>
<evidence type="ECO:0000313" key="2">
    <source>
        <dbReference type="Proteomes" id="UP000334990"/>
    </source>
</evidence>
<organism evidence="1 2">
    <name type="scientific">Acrocarpospora corrugata</name>
    <dbReference type="NCBI Taxonomy" id="35763"/>
    <lineage>
        <taxon>Bacteria</taxon>
        <taxon>Bacillati</taxon>
        <taxon>Actinomycetota</taxon>
        <taxon>Actinomycetes</taxon>
        <taxon>Streptosporangiales</taxon>
        <taxon>Streptosporangiaceae</taxon>
        <taxon>Acrocarpospora</taxon>
    </lineage>
</organism>
<evidence type="ECO:0000313" key="1">
    <source>
        <dbReference type="EMBL" id="GES04388.1"/>
    </source>
</evidence>
<proteinExistence type="predicted"/>
<accession>A0A5M3WD82</accession>
<dbReference type="AlphaFoldDB" id="A0A5M3WD82"/>
<dbReference type="Pfam" id="PF19760">
    <property type="entry name" value="DUF6247"/>
    <property type="match status" value="1"/>
</dbReference>
<gene>
    <name evidence="1" type="ORF">Acor_64560</name>
</gene>